<protein>
    <submittedName>
        <fullName evidence="7">Carboxylesterase CarE-11</fullName>
    </submittedName>
</protein>
<feature type="non-terminal residue" evidence="7">
    <location>
        <position position="1"/>
    </location>
</feature>
<dbReference type="EMBL" id="JTDY01003509">
    <property type="protein sequence ID" value="KOB69443.1"/>
    <property type="molecule type" value="Genomic_DNA"/>
</dbReference>
<evidence type="ECO:0000256" key="1">
    <source>
        <dbReference type="ARBA" id="ARBA00005964"/>
    </source>
</evidence>
<evidence type="ECO:0000256" key="3">
    <source>
        <dbReference type="ARBA" id="ARBA00022801"/>
    </source>
</evidence>
<dbReference type="ESTHER" id="9neop-a0a0l7l1r0.2">
    <property type="family name" value="Carb_B_Arthropoda"/>
</dbReference>
<dbReference type="Proteomes" id="UP000037510">
    <property type="component" value="Unassembled WGS sequence"/>
</dbReference>
<dbReference type="InterPro" id="IPR019826">
    <property type="entry name" value="Carboxylesterase_B_AS"/>
</dbReference>
<keyword evidence="4" id="KW-1015">Disulfide bond</keyword>
<dbReference type="PROSITE" id="PS00122">
    <property type="entry name" value="CARBOXYLESTERASE_B_1"/>
    <property type="match status" value="2"/>
</dbReference>
<dbReference type="PANTHER" id="PTHR43142:SF1">
    <property type="entry name" value="CARBOXYLIC ESTER HYDROLASE"/>
    <property type="match status" value="1"/>
</dbReference>
<keyword evidence="5" id="KW-0325">Glycoprotein</keyword>
<dbReference type="STRING" id="104452.A0A0L7L1R0"/>
<gene>
    <name evidence="7" type="ORF">OBRU01_14497</name>
</gene>
<evidence type="ECO:0000256" key="2">
    <source>
        <dbReference type="ARBA" id="ARBA00022487"/>
    </source>
</evidence>
<proteinExistence type="inferred from homology"/>
<reference evidence="7 8" key="1">
    <citation type="journal article" date="2015" name="Genome Biol. Evol.">
        <title>The genome of winter moth (Operophtera brumata) provides a genomic perspective on sexual dimorphism and phenology.</title>
        <authorList>
            <person name="Derks M.F."/>
            <person name="Smit S."/>
            <person name="Salis L."/>
            <person name="Schijlen E."/>
            <person name="Bossers A."/>
            <person name="Mateman C."/>
            <person name="Pijl A.S."/>
            <person name="de Ridder D."/>
            <person name="Groenen M.A."/>
            <person name="Visser M.E."/>
            <person name="Megens H.J."/>
        </authorList>
    </citation>
    <scope>NUCLEOTIDE SEQUENCE [LARGE SCALE GENOMIC DNA]</scope>
    <source>
        <strain evidence="7">WM2013NL</strain>
        <tissue evidence="7">Head and thorax</tissue>
    </source>
</reference>
<keyword evidence="2" id="KW-0719">Serine esterase</keyword>
<dbReference type="ESTHER" id="9neop-a0a0l7l1r0.1">
    <property type="family name" value="Carb_B_Arthropoda"/>
</dbReference>
<feature type="non-terminal residue" evidence="7">
    <location>
        <position position="1011"/>
    </location>
</feature>
<keyword evidence="8" id="KW-1185">Reference proteome</keyword>
<evidence type="ECO:0000256" key="4">
    <source>
        <dbReference type="ARBA" id="ARBA00023157"/>
    </source>
</evidence>
<feature type="domain" description="Carboxylesterase type B" evidence="6">
    <location>
        <begin position="4"/>
        <end position="500"/>
    </location>
</feature>
<feature type="domain" description="Carboxylesterase type B" evidence="6">
    <location>
        <begin position="515"/>
        <end position="976"/>
    </location>
</feature>
<evidence type="ECO:0000313" key="8">
    <source>
        <dbReference type="Proteomes" id="UP000037510"/>
    </source>
</evidence>
<dbReference type="PANTHER" id="PTHR43142">
    <property type="entry name" value="CARBOXYLIC ESTER HYDROLASE"/>
    <property type="match status" value="1"/>
</dbReference>
<comment type="caution">
    <text evidence="7">The sequence shown here is derived from an EMBL/GenBank/DDBJ whole genome shotgun (WGS) entry which is preliminary data.</text>
</comment>
<evidence type="ECO:0000256" key="5">
    <source>
        <dbReference type="ARBA" id="ARBA00023180"/>
    </source>
</evidence>
<name>A0A0L7L1R0_OPEBR</name>
<evidence type="ECO:0000313" key="7">
    <source>
        <dbReference type="EMBL" id="KOB69443.1"/>
    </source>
</evidence>
<dbReference type="SUPFAM" id="SSF53474">
    <property type="entry name" value="alpha/beta-Hydrolases"/>
    <property type="match status" value="2"/>
</dbReference>
<accession>A0A0L7L1R0</accession>
<dbReference type="Gene3D" id="3.40.50.1820">
    <property type="entry name" value="alpha/beta hydrolase"/>
    <property type="match status" value="2"/>
</dbReference>
<sequence length="1011" mass="113781">CLGDRIVTTSVGSIQGDLDSDGGYYKFLGIPYGHDAVPYPQFDGIYQANNDTDICPQDQGGEAVGVLDCLNLHVYVPASATATSRLPVMIWIHGGYFMKGFASENSYGPKYLVRHDVIVVAVNYRLGPYGFMCLGIDLVPGNQGLKDQQLAFEWVEKHIEAFGGNPDSITLVGQSAGAHSIDLHLLSQRSIPYHKVIIQSGSSLSRTVLQEPDRDAAIKIAELLRLDPSNSRNAVSLLAEIDAHSVIRAATELNMEFKPCVETEFQEVNPFITRSWISGAVPKVKDIPILIGFNEYERMVSHFNQAPEYFQNLDIFYRSLNQTFDFNDTRIVDDDRIERMEAYMRRFYLGDSTVSQDVVWPIINFDSDYVYNHPIQRSIQKFLDSSAGDIYYYMFAYSGGRNYLKIQYNVTAEGAAHADELGYLFDMSYLSQQISSEDQLIVDRMTTMWTNFAKYGDPTPQASDLLPVEWTPLTNEIYHYLKIDSELSMERRPFNRRMAFFDLFYNYNNEGVRSSDGDTNMFMGIPYASVNESNPFGASIPHPGFNSVFEANDDSSTCPQIEEFNHTLVGDLDCLRLNIYTPSSISTSSRLPVFVWIYGGGFQIGFYGKFMYGPKFLVRHDVILVTINYRLGPYGFMCLDIPEVPGNQGLKDTVLALRWVQSHIESFGGDPNKITIGGNSAGAMAVDYHMIRKPNGETLFHNAILQSGTTLLPFFGEPETNYAVIIANHLGYETDDVYAALSFLATVPPLDMIGLTSSLGIDTTPCVEKEFEGVESFLTERVSTAVHHVENVSIMIGITDDEAYSLSATGLNDPSTTDVVLSMLFDTQHENFTGASAVRSFYFGDQELGEGTLRGTIDLFSDFLFVYPPLRSTEKFLDNNVKSLYFFMFAHDGGRNFVKYRENLVGGGATHADELGYLFDMEFMPEEPTLEDQLVIDKMTAMWANFIKYGDPTPQTTELLDVKWEPVTKTSPLYCMVIAKELSLITRPFYDRMAFMDLFYFFVYVDCKMIN</sequence>
<dbReference type="InterPro" id="IPR029058">
    <property type="entry name" value="AB_hydrolase_fold"/>
</dbReference>
<evidence type="ECO:0000259" key="6">
    <source>
        <dbReference type="Pfam" id="PF00135"/>
    </source>
</evidence>
<dbReference type="AlphaFoldDB" id="A0A0L7L1R0"/>
<dbReference type="InterPro" id="IPR002018">
    <property type="entry name" value="CarbesteraseB"/>
</dbReference>
<keyword evidence="3" id="KW-0378">Hydrolase</keyword>
<dbReference type="Pfam" id="PF00135">
    <property type="entry name" value="COesterase"/>
    <property type="match status" value="2"/>
</dbReference>
<organism evidence="7 8">
    <name type="scientific">Operophtera brumata</name>
    <name type="common">Winter moth</name>
    <name type="synonym">Phalaena brumata</name>
    <dbReference type="NCBI Taxonomy" id="104452"/>
    <lineage>
        <taxon>Eukaryota</taxon>
        <taxon>Metazoa</taxon>
        <taxon>Ecdysozoa</taxon>
        <taxon>Arthropoda</taxon>
        <taxon>Hexapoda</taxon>
        <taxon>Insecta</taxon>
        <taxon>Pterygota</taxon>
        <taxon>Neoptera</taxon>
        <taxon>Endopterygota</taxon>
        <taxon>Lepidoptera</taxon>
        <taxon>Glossata</taxon>
        <taxon>Ditrysia</taxon>
        <taxon>Geometroidea</taxon>
        <taxon>Geometridae</taxon>
        <taxon>Larentiinae</taxon>
        <taxon>Operophtera</taxon>
    </lineage>
</organism>
<dbReference type="GO" id="GO:0052689">
    <property type="term" value="F:carboxylic ester hydrolase activity"/>
    <property type="evidence" value="ECO:0007669"/>
    <property type="project" value="UniProtKB-KW"/>
</dbReference>
<comment type="similarity">
    <text evidence="1">Belongs to the type-B carboxylesterase/lipase family.</text>
</comment>